<dbReference type="OrthoDB" id="19045at2759"/>
<dbReference type="PANTHER" id="PTHR12083:SF9">
    <property type="entry name" value="BIFUNCTIONAL POLYNUCLEOTIDE PHOSPHATASE_KINASE"/>
    <property type="match status" value="1"/>
</dbReference>
<dbReference type="NCBIfam" id="TIGR01662">
    <property type="entry name" value="HAD-SF-IIIA"/>
    <property type="match status" value="1"/>
</dbReference>
<dbReference type="AlphaFoldDB" id="A0A9W4XET3"/>
<evidence type="ECO:0000313" key="2">
    <source>
        <dbReference type="Proteomes" id="UP001152607"/>
    </source>
</evidence>
<dbReference type="InterPro" id="IPR006551">
    <property type="entry name" value="Polynucleotide_phosphatase"/>
</dbReference>
<dbReference type="EMBL" id="CAOQHR010000001">
    <property type="protein sequence ID" value="CAI6284822.1"/>
    <property type="molecule type" value="Genomic_DNA"/>
</dbReference>
<dbReference type="SUPFAM" id="SSF56784">
    <property type="entry name" value="HAD-like"/>
    <property type="match status" value="1"/>
</dbReference>
<sequence>MNIDWQPTGAEVMIGHHRCAAGTKSSSSKIAIFDLDSTLIVAKSGEVKGQDAADWVWWHDVVPTKLRQAFHRDFRIVIITNQGRLTTTHGAEAAAAQPFRDKVHNIFEALDLPVTIYVACANDGWRKPRTRTWEHLVDSIGPGRVIDVSASYMVGDAAGRPNDHSDDDRHFAMNLGIPFQTPEEFFLAQSPENWKHIFDPDEHLGPVNHRIDSYILSTTANGGTPWCVDSSKTGEEDLAPIVLLVGLPGSGKTTFYLNTLQGLGYERIAPQCGTSRKCCEDIAAERLNAQKRVVIDDINHNCAVREPWVALARKQGVRIAAVYFSTPAKLCLHNDAVRALGDDKQVRVNVATFSKHENDSVT</sequence>
<dbReference type="NCBIfam" id="TIGR01664">
    <property type="entry name" value="DNA-3'-Pase"/>
    <property type="match status" value="1"/>
</dbReference>
<dbReference type="Pfam" id="PF08645">
    <property type="entry name" value="PNK3P"/>
    <property type="match status" value="1"/>
</dbReference>
<dbReference type="InterPro" id="IPR027417">
    <property type="entry name" value="P-loop_NTPase"/>
</dbReference>
<comment type="caution">
    <text evidence="1">The sequence shown here is derived from an EMBL/GenBank/DDBJ whole genome shotgun (WGS) entry which is preliminary data.</text>
</comment>
<dbReference type="SUPFAM" id="SSF52540">
    <property type="entry name" value="P-loop containing nucleoside triphosphate hydrolases"/>
    <property type="match status" value="1"/>
</dbReference>
<name>A0A9W4XET3_9PLEO</name>
<protein>
    <submittedName>
        <fullName evidence="1">Uncharacterized protein</fullName>
    </submittedName>
</protein>
<dbReference type="InterPro" id="IPR013954">
    <property type="entry name" value="PNK3P"/>
</dbReference>
<dbReference type="PANTHER" id="PTHR12083">
    <property type="entry name" value="BIFUNCTIONAL POLYNUCLEOTIDE PHOSPHATASE/KINASE"/>
    <property type="match status" value="1"/>
</dbReference>
<organism evidence="1 2">
    <name type="scientific">Periconia digitata</name>
    <dbReference type="NCBI Taxonomy" id="1303443"/>
    <lineage>
        <taxon>Eukaryota</taxon>
        <taxon>Fungi</taxon>
        <taxon>Dikarya</taxon>
        <taxon>Ascomycota</taxon>
        <taxon>Pezizomycotina</taxon>
        <taxon>Dothideomycetes</taxon>
        <taxon>Pleosporomycetidae</taxon>
        <taxon>Pleosporales</taxon>
        <taxon>Massarineae</taxon>
        <taxon>Periconiaceae</taxon>
        <taxon>Periconia</taxon>
    </lineage>
</organism>
<keyword evidence="2" id="KW-1185">Reference proteome</keyword>
<dbReference type="InterPro" id="IPR023214">
    <property type="entry name" value="HAD_sf"/>
</dbReference>
<dbReference type="GO" id="GO:0006281">
    <property type="term" value="P:DNA repair"/>
    <property type="evidence" value="ECO:0007669"/>
    <property type="project" value="TreeGrafter"/>
</dbReference>
<dbReference type="Gene3D" id="3.40.50.300">
    <property type="entry name" value="P-loop containing nucleotide triphosphate hydrolases"/>
    <property type="match status" value="1"/>
</dbReference>
<dbReference type="GO" id="GO:0046403">
    <property type="term" value="F:polynucleotide 3'-phosphatase activity"/>
    <property type="evidence" value="ECO:0007669"/>
    <property type="project" value="TreeGrafter"/>
</dbReference>
<dbReference type="Proteomes" id="UP001152607">
    <property type="component" value="Unassembled WGS sequence"/>
</dbReference>
<dbReference type="InterPro" id="IPR036412">
    <property type="entry name" value="HAD-like_sf"/>
</dbReference>
<reference evidence="1" key="1">
    <citation type="submission" date="2023-01" db="EMBL/GenBank/DDBJ databases">
        <authorList>
            <person name="Van Ghelder C."/>
            <person name="Rancurel C."/>
        </authorList>
    </citation>
    <scope>NUCLEOTIDE SEQUENCE</scope>
    <source>
        <strain evidence="1">CNCM I-4278</strain>
    </source>
</reference>
<proteinExistence type="predicted"/>
<accession>A0A9W4XET3</accession>
<dbReference type="Pfam" id="PF13671">
    <property type="entry name" value="AAA_33"/>
    <property type="match status" value="1"/>
</dbReference>
<dbReference type="InterPro" id="IPR006549">
    <property type="entry name" value="HAD-SF_hydro_IIIA"/>
</dbReference>
<dbReference type="Gene3D" id="3.40.50.1000">
    <property type="entry name" value="HAD superfamily/HAD-like"/>
    <property type="match status" value="1"/>
</dbReference>
<evidence type="ECO:0000313" key="1">
    <source>
        <dbReference type="EMBL" id="CAI6284822.1"/>
    </source>
</evidence>
<dbReference type="GO" id="GO:0046404">
    <property type="term" value="F:ATP-dependent polydeoxyribonucleotide 5'-hydroxyl-kinase activity"/>
    <property type="evidence" value="ECO:0007669"/>
    <property type="project" value="TreeGrafter"/>
</dbReference>
<dbReference type="GO" id="GO:0003690">
    <property type="term" value="F:double-stranded DNA binding"/>
    <property type="evidence" value="ECO:0007669"/>
    <property type="project" value="TreeGrafter"/>
</dbReference>
<gene>
    <name evidence="1" type="ORF">PDIGIT_LOCUS2258</name>
</gene>